<accession>A0AA38WXK9</accession>
<gene>
    <name evidence="3" type="ORF">H2200_012321</name>
</gene>
<keyword evidence="2" id="KW-1133">Transmembrane helix</keyword>
<proteinExistence type="predicted"/>
<evidence type="ECO:0000256" key="1">
    <source>
        <dbReference type="SAM" id="MobiDB-lite"/>
    </source>
</evidence>
<keyword evidence="2" id="KW-0472">Membrane</keyword>
<dbReference type="AlphaFoldDB" id="A0AA38WXK9"/>
<dbReference type="Proteomes" id="UP001172673">
    <property type="component" value="Unassembled WGS sequence"/>
</dbReference>
<evidence type="ECO:0000256" key="2">
    <source>
        <dbReference type="SAM" id="Phobius"/>
    </source>
</evidence>
<feature type="transmembrane region" description="Helical" evidence="2">
    <location>
        <begin position="580"/>
        <end position="604"/>
    </location>
</feature>
<name>A0AA38WXK9_9EURO</name>
<organism evidence="3 4">
    <name type="scientific">Cladophialophora chaetospira</name>
    <dbReference type="NCBI Taxonomy" id="386627"/>
    <lineage>
        <taxon>Eukaryota</taxon>
        <taxon>Fungi</taxon>
        <taxon>Dikarya</taxon>
        <taxon>Ascomycota</taxon>
        <taxon>Pezizomycotina</taxon>
        <taxon>Eurotiomycetes</taxon>
        <taxon>Chaetothyriomycetidae</taxon>
        <taxon>Chaetothyriales</taxon>
        <taxon>Herpotrichiellaceae</taxon>
        <taxon>Cladophialophora</taxon>
    </lineage>
</organism>
<feature type="transmembrane region" description="Helical" evidence="2">
    <location>
        <begin position="136"/>
        <end position="161"/>
    </location>
</feature>
<feature type="region of interest" description="Disordered" evidence="1">
    <location>
        <begin position="98"/>
        <end position="119"/>
    </location>
</feature>
<sequence length="692" mass="75435">MAGPSTFDQHDAPNGARRKSIPANEYPAPSPEVSFSHLDANTPAAIGPTTHKEHDSNSTGSEQDRAYGNIATNTRRRSTIKTISTVLTKTITGVRTPKAPWQHAPHEKGEEAGDATSSTVRVFDHRRQRRRLIFSAGLRWLGTAILCGGMAGCLAGFHHIVSLSTAQKHAFNALVTFFSMAIGFSLASSMRLYAQMLRWRFLASGYRTLQQFADIMKCEDQLNCVKLLWTGRNKGRWLPSLTQVLALLSILINLFLQVITALVGLTYQVEVSDSFVVDKVGKVSIVDLSSIEAALGYKDDAFDYQCTGAYGYGMAGASSLFETSNNTSYQDDEWSSYYCSTDQSTCWYWFSDQSIDGSLSETSSRKVYSTATCQNLTVLQGGYAGVEDIDSQSPNVQYKDEDGNTKWLDVPTDITLQKSTTFIGNTTEPPCGSRCSELFVLVSADNDTIPNPLLFKCQNAVSNVTNIYLNSRFHDAGQYELSDDTARALAGAIGFTGFRALSAGFPALEYVLYPDGTRWSPEGTYSNGVKMENTEAAAAQTAALIMQFSIGALVALDSVGPRINVTDYGPTPDLVVDVDWLWAILILAGIPATQMVALVCVIIWANKAIIKDDSCLSTARLLRPVVDRLGDHGCLLTGDEIAKELENVKVIYGVRGPDELDNESAIKHLDVIQENEKLPTNQRMPAGVAAGL</sequence>
<comment type="caution">
    <text evidence="3">The sequence shown here is derived from an EMBL/GenBank/DDBJ whole genome shotgun (WGS) entry which is preliminary data.</text>
</comment>
<keyword evidence="4" id="KW-1185">Reference proteome</keyword>
<feature type="region of interest" description="Disordered" evidence="1">
    <location>
        <begin position="1"/>
        <end position="72"/>
    </location>
</feature>
<feature type="transmembrane region" description="Helical" evidence="2">
    <location>
        <begin position="173"/>
        <end position="194"/>
    </location>
</feature>
<evidence type="ECO:0000313" key="4">
    <source>
        <dbReference type="Proteomes" id="UP001172673"/>
    </source>
</evidence>
<keyword evidence="2" id="KW-0812">Transmembrane</keyword>
<reference evidence="3" key="1">
    <citation type="submission" date="2022-10" db="EMBL/GenBank/DDBJ databases">
        <title>Culturing micro-colonial fungi from biological soil crusts in the Mojave desert and describing Neophaeococcomyces mojavensis, and introducing the new genera and species Taxawa tesnikishii.</title>
        <authorList>
            <person name="Kurbessoian T."/>
            <person name="Stajich J.E."/>
        </authorList>
    </citation>
    <scope>NUCLEOTIDE SEQUENCE</scope>
    <source>
        <strain evidence="3">TK_41</strain>
    </source>
</reference>
<evidence type="ECO:0000313" key="3">
    <source>
        <dbReference type="EMBL" id="KAJ9603026.1"/>
    </source>
</evidence>
<protein>
    <submittedName>
        <fullName evidence="3">Uncharacterized protein</fullName>
    </submittedName>
</protein>
<dbReference type="EMBL" id="JAPDRK010000023">
    <property type="protein sequence ID" value="KAJ9603026.1"/>
    <property type="molecule type" value="Genomic_DNA"/>
</dbReference>
<feature type="transmembrane region" description="Helical" evidence="2">
    <location>
        <begin position="244"/>
        <end position="267"/>
    </location>
</feature>